<proteinExistence type="inferred from homology"/>
<keyword evidence="3" id="KW-0067">ATP-binding</keyword>
<dbReference type="EMBL" id="UPSH01000001">
    <property type="protein sequence ID" value="VBB18215.1"/>
    <property type="molecule type" value="Genomic_DNA"/>
</dbReference>
<dbReference type="InterPro" id="IPR045864">
    <property type="entry name" value="aa-tRNA-synth_II/BPL/LPL"/>
</dbReference>
<evidence type="ECO:0000256" key="2">
    <source>
        <dbReference type="ARBA" id="ARBA00022741"/>
    </source>
</evidence>
<dbReference type="InterPro" id="IPR036621">
    <property type="entry name" value="Anticodon-bd_dom_sf"/>
</dbReference>
<comment type="caution">
    <text evidence="6">The sequence shown here is derived from an EMBL/GenBank/DDBJ whole genome shotgun (WGS) entry which is preliminary data.</text>
</comment>
<dbReference type="InterPro" id="IPR002314">
    <property type="entry name" value="aa-tRNA-synt_IIb"/>
</dbReference>
<dbReference type="PROSITE" id="PS50862">
    <property type="entry name" value="AA_TRNA_LIGASE_II"/>
    <property type="match status" value="1"/>
</dbReference>
<dbReference type="Pfam" id="PF03129">
    <property type="entry name" value="HGTP_anticodon"/>
    <property type="match status" value="1"/>
</dbReference>
<feature type="domain" description="Aminoacyl-transfer RNA synthetases class-II family profile" evidence="5">
    <location>
        <begin position="36"/>
        <end position="308"/>
    </location>
</feature>
<dbReference type="InterPro" id="IPR006195">
    <property type="entry name" value="aa-tRNA-synth_II"/>
</dbReference>
<dbReference type="SUPFAM" id="SSF55681">
    <property type="entry name" value="Class II aaRS and biotin synthetases"/>
    <property type="match status" value="1"/>
</dbReference>
<keyword evidence="2" id="KW-0547">Nucleotide-binding</keyword>
<dbReference type="PANTHER" id="PTHR43382">
    <property type="entry name" value="PROLYL-TRNA SYNTHETASE"/>
    <property type="match status" value="1"/>
</dbReference>
<dbReference type="Gene3D" id="3.30.930.10">
    <property type="entry name" value="Bira Bifunctional Protein, Domain 2"/>
    <property type="match status" value="1"/>
</dbReference>
<dbReference type="PANTHER" id="PTHR43382:SF2">
    <property type="entry name" value="BIFUNCTIONAL GLUTAMATE_PROLINE--TRNA LIGASE"/>
    <property type="match status" value="1"/>
</dbReference>
<keyword evidence="4 6" id="KW-0030">Aminoacyl-tRNA synthetase</keyword>
<keyword evidence="7" id="KW-1185">Reference proteome</keyword>
<reference evidence="6 7" key="1">
    <citation type="submission" date="2018-10" db="EMBL/GenBank/DDBJ databases">
        <authorList>
            <consortium name="IHU Genomes"/>
        </authorList>
    </citation>
    <scope>NUCLEOTIDE SEQUENCE [LARGE SCALE GENOMIC DNA]</scope>
    <source>
        <strain evidence="6 7">A1</strain>
    </source>
</reference>
<evidence type="ECO:0000256" key="1">
    <source>
        <dbReference type="ARBA" id="ARBA00022598"/>
    </source>
</evidence>
<evidence type="ECO:0000259" key="5">
    <source>
        <dbReference type="PROSITE" id="PS50862"/>
    </source>
</evidence>
<dbReference type="InterPro" id="IPR004499">
    <property type="entry name" value="Pro-tRNA-ligase_IIa_arc-type"/>
</dbReference>
<dbReference type="Gene3D" id="3.40.50.800">
    <property type="entry name" value="Anticodon-binding domain"/>
    <property type="match status" value="1"/>
</dbReference>
<keyword evidence="1" id="KW-0436">Ligase</keyword>
<protein>
    <submittedName>
        <fullName evidence="6">Prolyl-tRNA synthetase</fullName>
    </submittedName>
</protein>
<name>A0A5K0U8U5_9VIRU</name>
<dbReference type="SUPFAM" id="SSF52954">
    <property type="entry name" value="Class II aaRS ABD-related"/>
    <property type="match status" value="1"/>
</dbReference>
<accession>A0A5K0U8U5</accession>
<sequence>MSTKKYEIVPKEKNHGDWYQSVLITSDMIDYSDVGGCYVLKPLAMSLWENIKNDLDSSIRELGVENCYFPLFVTKSNLEKESSHFSDFTPEVAWIVTEDPIAQQKVIADPEIDDALKKLQAKGLDVHVRTKTTERYAVRPTSETIIYPHFASWIKKGGYPKINQWANVVRWENKATQPFIRSREFLWQEGHTCHPTKVSAVQEVYTVLSIYKNLYERLLAVPMIDGYKTKSETFPGAELTTTIEGFLPDSGKGIQSATSHYLGQKFSTMFNIKDSNGELVHQNSWGLTTRSIGIMIMTHSDDRGLVLPPYVAPTQVVLVACGLNSKTTEQERRDVMNSLHTLRDHLVANGVRAIFDDEEGESPGMKFNKWEVRGVPLRIEFGPKDFLNDTVVFVRRDRPAKTKSICAFSSVDHKSTKDYLKEMQEDMLTKAREKVCQNLVYCESYEEVIDALREKKLTLIDWKDSDDDGKLEEMLKKMCKDNDINSAKILCIPNKATLDEIGVKDSRGGFLPNDRKYALFGRSY</sequence>
<dbReference type="InterPro" id="IPR004154">
    <property type="entry name" value="Anticodon-bd"/>
</dbReference>
<organism evidence="6 7">
    <name type="scientific">Yasminevirus sp. GU-2018</name>
    <dbReference type="NCBI Taxonomy" id="2420051"/>
    <lineage>
        <taxon>Viruses</taxon>
        <taxon>Varidnaviria</taxon>
        <taxon>Bamfordvirae</taxon>
        <taxon>Nucleocytoviricota</taxon>
        <taxon>Megaviricetes</taxon>
        <taxon>Imitervirales</taxon>
        <taxon>Mimiviridae</taxon>
        <taxon>Klosneuvirinae</taxon>
        <taxon>Yasminevirus</taxon>
        <taxon>Yasminevirus saudimassiliense</taxon>
    </lineage>
</organism>
<evidence type="ECO:0000313" key="6">
    <source>
        <dbReference type="EMBL" id="VBB18215.1"/>
    </source>
</evidence>
<evidence type="ECO:0000256" key="4">
    <source>
        <dbReference type="ARBA" id="ARBA00023146"/>
    </source>
</evidence>
<dbReference type="Pfam" id="PF00587">
    <property type="entry name" value="tRNA-synt_2b"/>
    <property type="match status" value="1"/>
</dbReference>
<gene>
    <name evidence="6" type="ORF">YASMINEVIRUS_678</name>
</gene>
<dbReference type="GO" id="GO:0017101">
    <property type="term" value="C:aminoacyl-tRNA synthetase multienzyme complex"/>
    <property type="evidence" value="ECO:0007669"/>
    <property type="project" value="TreeGrafter"/>
</dbReference>
<dbReference type="GO" id="GO:0005524">
    <property type="term" value="F:ATP binding"/>
    <property type="evidence" value="ECO:0007669"/>
    <property type="project" value="UniProtKB-KW"/>
</dbReference>
<dbReference type="Proteomes" id="UP000594342">
    <property type="component" value="Unassembled WGS sequence"/>
</dbReference>
<dbReference type="GO" id="GO:0004827">
    <property type="term" value="F:proline-tRNA ligase activity"/>
    <property type="evidence" value="ECO:0007669"/>
    <property type="project" value="InterPro"/>
</dbReference>
<dbReference type="HAMAP" id="MF_01571">
    <property type="entry name" value="Pro_tRNA_synth_type3"/>
    <property type="match status" value="1"/>
</dbReference>
<evidence type="ECO:0000313" key="7">
    <source>
        <dbReference type="Proteomes" id="UP000594342"/>
    </source>
</evidence>
<evidence type="ECO:0000256" key="3">
    <source>
        <dbReference type="ARBA" id="ARBA00022840"/>
    </source>
</evidence>